<dbReference type="AlphaFoldDB" id="A0AAW6Y7E6"/>
<evidence type="ECO:0000313" key="3">
    <source>
        <dbReference type="EMBL" id="MDK7242724.1"/>
    </source>
</evidence>
<keyword evidence="2" id="KW-0812">Transmembrane</keyword>
<evidence type="ECO:0000313" key="4">
    <source>
        <dbReference type="Proteomes" id="UP001236303"/>
    </source>
</evidence>
<dbReference type="RefSeq" id="WP_141762588.1">
    <property type="nucleotide sequence ID" value="NZ_JASOPA010000005.1"/>
</dbReference>
<dbReference type="Proteomes" id="UP001236303">
    <property type="component" value="Unassembled WGS sequence"/>
</dbReference>
<keyword evidence="2" id="KW-1133">Transmembrane helix</keyword>
<gene>
    <name evidence="3" type="ORF">QP451_06730</name>
</gene>
<keyword evidence="2" id="KW-0472">Membrane</keyword>
<feature type="transmembrane region" description="Helical" evidence="2">
    <location>
        <begin position="20"/>
        <end position="39"/>
    </location>
</feature>
<feature type="coiled-coil region" evidence="1">
    <location>
        <begin position="129"/>
        <end position="185"/>
    </location>
</feature>
<keyword evidence="1" id="KW-0175">Coiled coil</keyword>
<accession>A0AAW6Y7E6</accession>
<protein>
    <submittedName>
        <fullName evidence="3">Uncharacterized protein</fullName>
    </submittedName>
</protein>
<sequence>MMSNDDKTKSTPQNNKNWNAFWLGIIFLLCISPIIFIYFNNTQSNKNYLEEISSKNMIYSCKSKTECQGVQRKIQQIKYEIHKEYIENIQIKIDNQDKIINSLTFSVSLYAVLITVISIFFSLRESQRIDKALDDINNFKEKLDDTLNQKYNDIDEKLSEIDEKRSEIDKRLKRLNSKVDNFKGEYNEFVKGLDSSFSETKEKTEDFIQQSVGRDTDISDEIKNDVLKNKTDENNKNKNELYFTHSPIKINKS</sequence>
<comment type="caution">
    <text evidence="3">The sequence shown here is derived from an EMBL/GenBank/DDBJ whole genome shotgun (WGS) entry which is preliminary data.</text>
</comment>
<evidence type="ECO:0000256" key="2">
    <source>
        <dbReference type="SAM" id="Phobius"/>
    </source>
</evidence>
<reference evidence="3" key="1">
    <citation type="submission" date="2023-05" db="EMBL/GenBank/DDBJ databases">
        <title>Cataloging the Phylogenetic Diversity of Human Bladder Bacteria.</title>
        <authorList>
            <person name="Du J."/>
        </authorList>
    </citation>
    <scope>NUCLEOTIDE SEQUENCE</scope>
    <source>
        <strain evidence="3">UMB1050</strain>
    </source>
</reference>
<dbReference type="EMBL" id="JASOPA010000005">
    <property type="protein sequence ID" value="MDK7242724.1"/>
    <property type="molecule type" value="Genomic_DNA"/>
</dbReference>
<evidence type="ECO:0000256" key="1">
    <source>
        <dbReference type="SAM" id="Coils"/>
    </source>
</evidence>
<proteinExistence type="predicted"/>
<organism evidence="3 4">
    <name type="scientific">Neisseria subflava</name>
    <dbReference type="NCBI Taxonomy" id="28449"/>
    <lineage>
        <taxon>Bacteria</taxon>
        <taxon>Pseudomonadati</taxon>
        <taxon>Pseudomonadota</taxon>
        <taxon>Betaproteobacteria</taxon>
        <taxon>Neisseriales</taxon>
        <taxon>Neisseriaceae</taxon>
        <taxon>Neisseria</taxon>
    </lineage>
</organism>
<name>A0AAW6Y7E6_NEISU</name>
<feature type="transmembrane region" description="Helical" evidence="2">
    <location>
        <begin position="99"/>
        <end position="121"/>
    </location>
</feature>